<dbReference type="InterPro" id="IPR049704">
    <property type="entry name" value="Aminotrans_3_PPA_site"/>
</dbReference>
<dbReference type="SUPFAM" id="SSF53383">
    <property type="entry name" value="PLP-dependent transferases"/>
    <property type="match status" value="1"/>
</dbReference>
<comment type="catalytic activity">
    <reaction evidence="27">
        <text>2-oxopentanoate + N(omega),N(omega)-dimethyl-L-arginine = 5-(3,3-dimethylguanidino)-2-oxopentanoate + L-2-aminopentanoate</text>
        <dbReference type="Rhea" id="RHEA:77359"/>
        <dbReference type="ChEBI" id="CHEBI:28644"/>
        <dbReference type="ChEBI" id="CHEBI:58326"/>
        <dbReference type="ChEBI" id="CHEBI:58441"/>
        <dbReference type="ChEBI" id="CHEBI:197301"/>
    </reaction>
</comment>
<comment type="catalytic activity">
    <reaction evidence="35">
        <text>N(omega)-methyl-L-arginine + glyoxylate = 5-(3-methylguanidino)-2-oxopentanoate + glycine</text>
        <dbReference type="Rhea" id="RHEA:77323"/>
        <dbReference type="ChEBI" id="CHEBI:36655"/>
        <dbReference type="ChEBI" id="CHEBI:57305"/>
        <dbReference type="ChEBI" id="CHEBI:114953"/>
        <dbReference type="ChEBI" id="CHEBI:197314"/>
    </reaction>
</comment>
<dbReference type="InterPro" id="IPR005814">
    <property type="entry name" value="Aminotrans_3"/>
</dbReference>
<evidence type="ECO:0000256" key="5">
    <source>
        <dbReference type="ARBA" id="ARBA00013049"/>
    </source>
</evidence>
<sequence length="446" mass="49722">MRQERLSPALFLYYKSPVMLNQGHMQWIWDHTGKRYLDMYAGIVTVSVGHCHPKVNQAAREQMDKLWHTTNIYMHPRIHEYAEKLTERLPGNLKVCFFCNSGSEANDLAMLMAKLYTGATDIISLRNAYHGINGCTVGLCGVGSWKFMVPGISGIHHTMNPDPYKGLWGGSHCRDSPVQTQRQCSCETNQCQATNQYIEQLQEIFKYSLPKKRIAAFFAESIQGVGGTVQFTKGYLKKAFEMVRERGGLCVSDEVQTGFVRTGSHYWGFQNHDVVPDIVTMAKGIGNGYPLAAVVTTPEISKTLSEATFFNTFGGNPVACAVGSTVLDIIDEEKHMENCNRIGKHLLDQLAKLRDEFEIVGDVRGKGLMIGVELVTSKESKNPLPVSDMNDIFEDCKEMGLIIGKGGESGNVFRIKPPMCITQADADFCVAVMRKAFSNYVQRTNN</sequence>
<comment type="catalytic activity">
    <reaction evidence="25">
        <text>N(omega),N('omega)-dimethyl-L-arginine + pyruvate = 5-(3,3'-dimethylguanidino)-2-oxopentanoate + L-alanine</text>
        <dbReference type="Rhea" id="RHEA:77307"/>
        <dbReference type="ChEBI" id="CHEBI:15361"/>
        <dbReference type="ChEBI" id="CHEBI:57972"/>
        <dbReference type="ChEBI" id="CHEBI:197308"/>
        <dbReference type="ChEBI" id="CHEBI:197310"/>
    </reaction>
</comment>
<evidence type="ECO:0000256" key="16">
    <source>
        <dbReference type="ARBA" id="ARBA00042611"/>
    </source>
</evidence>
<name>A0ABM1BB81_LIMPO</name>
<evidence type="ECO:0000256" key="39">
    <source>
        <dbReference type="RuleBase" id="RU003560"/>
    </source>
</evidence>
<keyword evidence="10" id="KW-0496">Mitochondrion</keyword>
<proteinExistence type="inferred from homology"/>
<evidence type="ECO:0000256" key="8">
    <source>
        <dbReference type="ARBA" id="ARBA00022898"/>
    </source>
</evidence>
<evidence type="ECO:0000256" key="7">
    <source>
        <dbReference type="ARBA" id="ARBA00022679"/>
    </source>
</evidence>
<evidence type="ECO:0000256" key="12">
    <source>
        <dbReference type="ARBA" id="ARBA00039130"/>
    </source>
</evidence>
<dbReference type="InterPro" id="IPR015421">
    <property type="entry name" value="PyrdxlP-dep_Trfase_major"/>
</dbReference>
<evidence type="ECO:0000313" key="41">
    <source>
        <dbReference type="RefSeq" id="XP_013778513.1"/>
    </source>
</evidence>
<comment type="catalytic activity">
    <reaction evidence="34">
        <text>N(omega),N(omega)-dimethyl-L-arginine + 2-oxobutanoate = 5-(3,3-dimethylguanidino)-2-oxopentanoate + (2S)-2-aminobutanoate</text>
        <dbReference type="Rhea" id="RHEA:77351"/>
        <dbReference type="ChEBI" id="CHEBI:16763"/>
        <dbReference type="ChEBI" id="CHEBI:58326"/>
        <dbReference type="ChEBI" id="CHEBI:74359"/>
        <dbReference type="ChEBI" id="CHEBI:197301"/>
    </reaction>
</comment>
<evidence type="ECO:0000256" key="19">
    <source>
        <dbReference type="ARBA" id="ARBA00043679"/>
    </source>
</evidence>
<evidence type="ECO:0000256" key="26">
    <source>
        <dbReference type="ARBA" id="ARBA00043825"/>
    </source>
</evidence>
<comment type="cofactor">
    <cofactor evidence="1">
        <name>pyridoxal 5'-phosphate</name>
        <dbReference type="ChEBI" id="CHEBI:597326"/>
    </cofactor>
</comment>
<evidence type="ECO:0000256" key="23">
    <source>
        <dbReference type="ARBA" id="ARBA00043758"/>
    </source>
</evidence>
<dbReference type="Proteomes" id="UP000694941">
    <property type="component" value="Unplaced"/>
</dbReference>
<evidence type="ECO:0000256" key="21">
    <source>
        <dbReference type="ARBA" id="ARBA00043749"/>
    </source>
</evidence>
<evidence type="ECO:0000256" key="28">
    <source>
        <dbReference type="ARBA" id="ARBA00044055"/>
    </source>
</evidence>
<evidence type="ECO:0000256" key="22">
    <source>
        <dbReference type="ARBA" id="ARBA00043751"/>
    </source>
</evidence>
<evidence type="ECO:0000256" key="11">
    <source>
        <dbReference type="ARBA" id="ARBA00033660"/>
    </source>
</evidence>
<keyword evidence="40" id="KW-1185">Reference proteome</keyword>
<evidence type="ECO:0000256" key="35">
    <source>
        <dbReference type="ARBA" id="ARBA00048760"/>
    </source>
</evidence>
<comment type="catalytic activity">
    <reaction evidence="24">
        <text>L-ornithine + pyruvate = 5-amino-2-oxopentanoate + L-alanine</text>
        <dbReference type="Rhea" id="RHEA:77327"/>
        <dbReference type="ChEBI" id="CHEBI:15361"/>
        <dbReference type="ChEBI" id="CHEBI:46911"/>
        <dbReference type="ChEBI" id="CHEBI:57972"/>
        <dbReference type="ChEBI" id="CHEBI:58802"/>
    </reaction>
</comment>
<evidence type="ECO:0000256" key="14">
    <source>
        <dbReference type="ARBA" id="ARBA00041662"/>
    </source>
</evidence>
<evidence type="ECO:0000256" key="1">
    <source>
        <dbReference type="ARBA" id="ARBA00001933"/>
    </source>
</evidence>
<comment type="catalytic activity">
    <reaction evidence="19">
        <text>(2S)-2-aminobutanoate + glyoxylate = 2-oxobutanoate + glycine</text>
        <dbReference type="Rhea" id="RHEA:77339"/>
        <dbReference type="ChEBI" id="CHEBI:16763"/>
        <dbReference type="ChEBI" id="CHEBI:36655"/>
        <dbReference type="ChEBI" id="CHEBI:57305"/>
        <dbReference type="ChEBI" id="CHEBI:74359"/>
    </reaction>
</comment>
<dbReference type="RefSeq" id="XP_013778513.1">
    <property type="nucleotide sequence ID" value="XM_013923059.2"/>
</dbReference>
<dbReference type="GeneID" id="106463086"/>
<evidence type="ECO:0000256" key="25">
    <source>
        <dbReference type="ARBA" id="ARBA00043798"/>
    </source>
</evidence>
<keyword evidence="9" id="KW-0809">Transit peptide</keyword>
<comment type="catalytic activity">
    <reaction evidence="37">
        <text>N(omega),N('omega)-dimethyl-L-arginine + glyoxylate = 5-(3,3'-dimethylguanidino)-2-oxopentanoate + glycine</text>
        <dbReference type="Rhea" id="RHEA:77315"/>
        <dbReference type="ChEBI" id="CHEBI:36655"/>
        <dbReference type="ChEBI" id="CHEBI:57305"/>
        <dbReference type="ChEBI" id="CHEBI:197308"/>
        <dbReference type="ChEBI" id="CHEBI:197310"/>
    </reaction>
</comment>
<dbReference type="PANTHER" id="PTHR45688">
    <property type="match status" value="1"/>
</dbReference>
<evidence type="ECO:0000256" key="17">
    <source>
        <dbReference type="ARBA" id="ARBA00042669"/>
    </source>
</evidence>
<evidence type="ECO:0000256" key="33">
    <source>
        <dbReference type="ARBA" id="ARBA00048500"/>
    </source>
</evidence>
<evidence type="ECO:0000256" key="6">
    <source>
        <dbReference type="ARBA" id="ARBA00022576"/>
    </source>
</evidence>
<evidence type="ECO:0000256" key="34">
    <source>
        <dbReference type="ARBA" id="ARBA00048560"/>
    </source>
</evidence>
<evidence type="ECO:0000256" key="30">
    <source>
        <dbReference type="ARBA" id="ARBA00044258"/>
    </source>
</evidence>
<comment type="catalytic activity">
    <reaction evidence="33">
        <text>2-oxohexanoate + N(omega),N(omega)-dimethyl-L-arginine = L-2-aminohexanoate + 5-(3,3-dimethylguanidino)-2-oxopentanoate</text>
        <dbReference type="Rhea" id="RHEA:77363"/>
        <dbReference type="ChEBI" id="CHEBI:35177"/>
        <dbReference type="ChEBI" id="CHEBI:58326"/>
        <dbReference type="ChEBI" id="CHEBI:58455"/>
        <dbReference type="ChEBI" id="CHEBI:197301"/>
    </reaction>
</comment>
<evidence type="ECO:0000256" key="37">
    <source>
        <dbReference type="ARBA" id="ARBA00049480"/>
    </source>
</evidence>
<dbReference type="PROSITE" id="PS00600">
    <property type="entry name" value="AA_TRANSFER_CLASS_3"/>
    <property type="match status" value="1"/>
</dbReference>
<comment type="catalytic activity">
    <reaction evidence="31">
        <text>N(omega),N(omega)-dimethyl-L-arginine + glyoxylate = 5-(3,3-dimethylguanidino)-2-oxopentanoate + glycine</text>
        <dbReference type="Rhea" id="RHEA:77311"/>
        <dbReference type="ChEBI" id="CHEBI:36655"/>
        <dbReference type="ChEBI" id="CHEBI:57305"/>
        <dbReference type="ChEBI" id="CHEBI:58326"/>
        <dbReference type="ChEBI" id="CHEBI:197301"/>
    </reaction>
</comment>
<dbReference type="Gene3D" id="3.40.640.10">
    <property type="entry name" value="Type I PLP-dependent aspartate aminotransferase-like (Major domain)"/>
    <property type="match status" value="1"/>
</dbReference>
<evidence type="ECO:0000256" key="10">
    <source>
        <dbReference type="ARBA" id="ARBA00023128"/>
    </source>
</evidence>
<comment type="catalytic activity">
    <reaction evidence="36">
        <text>oxaloacetate + L-alanine = L-aspartate + pyruvate</text>
        <dbReference type="Rhea" id="RHEA:77347"/>
        <dbReference type="ChEBI" id="CHEBI:15361"/>
        <dbReference type="ChEBI" id="CHEBI:16452"/>
        <dbReference type="ChEBI" id="CHEBI:29991"/>
        <dbReference type="ChEBI" id="CHEBI:57972"/>
    </reaction>
</comment>
<dbReference type="InterPro" id="IPR015422">
    <property type="entry name" value="PyrdxlP-dep_Trfase_small"/>
</dbReference>
<evidence type="ECO:0000256" key="36">
    <source>
        <dbReference type="ARBA" id="ARBA00048916"/>
    </source>
</evidence>
<comment type="subcellular location">
    <subcellularLocation>
        <location evidence="2">Mitochondrion</location>
    </subcellularLocation>
</comment>
<evidence type="ECO:0000256" key="27">
    <source>
        <dbReference type="ARBA" id="ARBA00043826"/>
    </source>
</evidence>
<evidence type="ECO:0000256" key="13">
    <source>
        <dbReference type="ARBA" id="ARBA00039862"/>
    </source>
</evidence>
<dbReference type="PIRSF" id="PIRSF000521">
    <property type="entry name" value="Transaminase_4ab_Lys_Orn"/>
    <property type="match status" value="1"/>
</dbReference>
<accession>A0ABM1BB81</accession>
<organism evidence="40 41">
    <name type="scientific">Limulus polyphemus</name>
    <name type="common">Atlantic horseshoe crab</name>
    <dbReference type="NCBI Taxonomy" id="6850"/>
    <lineage>
        <taxon>Eukaryota</taxon>
        <taxon>Metazoa</taxon>
        <taxon>Ecdysozoa</taxon>
        <taxon>Arthropoda</taxon>
        <taxon>Chelicerata</taxon>
        <taxon>Merostomata</taxon>
        <taxon>Xiphosura</taxon>
        <taxon>Limulidae</taxon>
        <taxon>Limulus</taxon>
    </lineage>
</organism>
<comment type="catalytic activity">
    <reaction evidence="20">
        <text>(R)-3-amino-2-methylpropanoate + pyruvate = 2-methyl-3-oxopropanoate + L-alanine</text>
        <dbReference type="Rhea" id="RHEA:18393"/>
        <dbReference type="ChEBI" id="CHEBI:15361"/>
        <dbReference type="ChEBI" id="CHEBI:57700"/>
        <dbReference type="ChEBI" id="CHEBI:57731"/>
        <dbReference type="ChEBI" id="CHEBI:57972"/>
        <dbReference type="EC" id="2.6.1.40"/>
    </reaction>
    <physiologicalReaction direction="left-to-right" evidence="20">
        <dbReference type="Rhea" id="RHEA:18394"/>
    </physiologicalReaction>
</comment>
<reference evidence="41" key="1">
    <citation type="submission" date="2025-08" db="UniProtKB">
        <authorList>
            <consortium name="RefSeq"/>
        </authorList>
    </citation>
    <scope>IDENTIFICATION</scope>
    <source>
        <tissue evidence="41">Muscle</tissue>
    </source>
</reference>
<comment type="catalytic activity">
    <reaction evidence="26">
        <text>3-oxopropanoate + L-alanine = beta-alanine + pyruvate</text>
        <dbReference type="Rhea" id="RHEA:14077"/>
        <dbReference type="ChEBI" id="CHEBI:15361"/>
        <dbReference type="ChEBI" id="CHEBI:33190"/>
        <dbReference type="ChEBI" id="CHEBI:57966"/>
        <dbReference type="ChEBI" id="CHEBI:57972"/>
        <dbReference type="EC" id="2.6.1.18"/>
    </reaction>
    <physiologicalReaction direction="right-to-left" evidence="26">
        <dbReference type="Rhea" id="RHEA:14079"/>
    </physiologicalReaction>
</comment>
<keyword evidence="8 39" id="KW-0663">Pyridoxal phosphate</keyword>
<evidence type="ECO:0000256" key="31">
    <source>
        <dbReference type="ARBA" id="ARBA00047892"/>
    </source>
</evidence>
<comment type="catalytic activity">
    <reaction evidence="18">
        <text>N(omega),N(omega)-dimethyl-L-arginine + pyruvate = 5-(3,3-dimethylguanidino)-2-oxopentanoate + L-alanine</text>
        <dbReference type="Rhea" id="RHEA:77303"/>
        <dbReference type="ChEBI" id="CHEBI:15361"/>
        <dbReference type="ChEBI" id="CHEBI:57972"/>
        <dbReference type="ChEBI" id="CHEBI:58326"/>
        <dbReference type="ChEBI" id="CHEBI:197301"/>
    </reaction>
</comment>
<keyword evidence="6" id="KW-0032">Aminotransferase</keyword>
<comment type="subunit">
    <text evidence="4">Homotetramer.</text>
</comment>
<keyword evidence="7" id="KW-0808">Transferase</keyword>
<comment type="function">
    <text evidence="38">Multifunctional aminotransferase with a broad substrate specificity. Catalyzes the conversion of glyoxylate to glycine using alanine as the amino donor. Catalyzes metabolism of not L- but the D-isomer of D-beta-aminoisobutyric acid to generate 2-methyl-3-oxopropanoate and alanine. Catalyzes the transfer of the amino group from beta-alanine to pyruvate to yield L-alanine and 3-oxopropanoate. Can metabolize NG-monomethyl-L-arginine (NMMA), asymmetric NG,NG-dimethyl-L-arginine (ADMA) and symmetric NG,N'G-dimethyl-L-arginine (SDMA). ADMA is a potent inhibitor of nitric-oxide (NO) synthase, and this activity provides mechanism through which the kidney regulates blood pressure.</text>
</comment>
<dbReference type="InterPro" id="IPR015424">
    <property type="entry name" value="PyrdxlP-dep_Trfase"/>
</dbReference>
<evidence type="ECO:0000256" key="3">
    <source>
        <dbReference type="ARBA" id="ARBA00008954"/>
    </source>
</evidence>
<evidence type="ECO:0000256" key="20">
    <source>
        <dbReference type="ARBA" id="ARBA00043726"/>
    </source>
</evidence>
<dbReference type="EC" id="2.6.1.40" evidence="12"/>
<evidence type="ECO:0000256" key="18">
    <source>
        <dbReference type="ARBA" id="ARBA00043669"/>
    </source>
</evidence>
<evidence type="ECO:0000256" key="2">
    <source>
        <dbReference type="ARBA" id="ARBA00004173"/>
    </source>
</evidence>
<comment type="catalytic activity">
    <reaction evidence="11">
        <text>glyoxylate + L-alanine = glycine + pyruvate</text>
        <dbReference type="Rhea" id="RHEA:24248"/>
        <dbReference type="ChEBI" id="CHEBI:15361"/>
        <dbReference type="ChEBI" id="CHEBI:36655"/>
        <dbReference type="ChEBI" id="CHEBI:57305"/>
        <dbReference type="ChEBI" id="CHEBI:57972"/>
        <dbReference type="EC" id="2.6.1.44"/>
    </reaction>
    <physiologicalReaction direction="left-to-right" evidence="11">
        <dbReference type="Rhea" id="RHEA:24249"/>
    </physiologicalReaction>
</comment>
<dbReference type="EC" id="2.6.1.18" evidence="28"/>
<dbReference type="EC" id="2.6.1.44" evidence="5"/>
<evidence type="ECO:0000256" key="15">
    <source>
        <dbReference type="ARBA" id="ARBA00041845"/>
    </source>
</evidence>
<gene>
    <name evidence="41" type="primary">LOC106463086</name>
</gene>
<comment type="catalytic activity">
    <reaction evidence="22">
        <text>2-oxobutanoate + L-alanine = (2S)-2-aminobutanoate + pyruvate</text>
        <dbReference type="Rhea" id="RHEA:77355"/>
        <dbReference type="ChEBI" id="CHEBI:15361"/>
        <dbReference type="ChEBI" id="CHEBI:16763"/>
        <dbReference type="ChEBI" id="CHEBI:57972"/>
        <dbReference type="ChEBI" id="CHEBI:74359"/>
        <dbReference type="EC" id="2.6.1.44"/>
    </reaction>
</comment>
<protein>
    <recommendedName>
        <fullName evidence="13">Alanine--glyoxylate aminotransferase 2, mitochondrial</fullName>
        <ecNumber evidence="28">2.6.1.18</ecNumber>
        <ecNumber evidence="12">2.6.1.40</ecNumber>
        <ecNumber evidence="5">2.6.1.44</ecNumber>
    </recommendedName>
    <alternativeName>
        <fullName evidence="14">(R)-3-amino-2-methylpropionate--pyruvate transaminase</fullName>
    </alternativeName>
    <alternativeName>
        <fullName evidence="16">Beta-ALAAT II</fullName>
    </alternativeName>
    <alternativeName>
        <fullName evidence="17">Beta-alanine-pyruvate aminotransferase</fullName>
    </alternativeName>
    <alternativeName>
        <fullName evidence="30">D-3-aminoisobutyrate-pyruvate aminotransferase</fullName>
    </alternativeName>
    <alternativeName>
        <fullName evidence="15">D-AIBAT</fullName>
    </alternativeName>
    <alternativeName>
        <fullName evidence="29">D-beta-aminoisobutyrate-pyruvate aminotransferase</fullName>
    </alternativeName>
</protein>
<dbReference type="CDD" id="cd00610">
    <property type="entry name" value="OAT_like"/>
    <property type="match status" value="1"/>
</dbReference>
<dbReference type="PANTHER" id="PTHR45688:SF3">
    <property type="entry name" value="ALANINE--GLYOXYLATE AMINOTRANSFERASE 2, MITOCHONDRIAL"/>
    <property type="match status" value="1"/>
</dbReference>
<evidence type="ECO:0000256" key="38">
    <source>
        <dbReference type="ARBA" id="ARBA00058068"/>
    </source>
</evidence>
<dbReference type="Pfam" id="PF00202">
    <property type="entry name" value="Aminotran_3"/>
    <property type="match status" value="1"/>
</dbReference>
<evidence type="ECO:0000256" key="9">
    <source>
        <dbReference type="ARBA" id="ARBA00022946"/>
    </source>
</evidence>
<evidence type="ECO:0000313" key="40">
    <source>
        <dbReference type="Proteomes" id="UP000694941"/>
    </source>
</evidence>
<comment type="catalytic activity">
    <reaction evidence="21">
        <text>N(omega),N(omega)-dimethyl-L-arginine + oxaloacetate = 5-(3,3-dimethylguanidino)-2-oxopentanoate + L-aspartate</text>
        <dbReference type="Rhea" id="RHEA:77343"/>
        <dbReference type="ChEBI" id="CHEBI:16452"/>
        <dbReference type="ChEBI" id="CHEBI:29991"/>
        <dbReference type="ChEBI" id="CHEBI:58326"/>
        <dbReference type="ChEBI" id="CHEBI:197301"/>
    </reaction>
</comment>
<dbReference type="Gene3D" id="3.90.1150.10">
    <property type="entry name" value="Aspartate Aminotransferase, domain 1"/>
    <property type="match status" value="1"/>
</dbReference>
<evidence type="ECO:0000256" key="29">
    <source>
        <dbReference type="ARBA" id="ARBA00044257"/>
    </source>
</evidence>
<comment type="catalytic activity">
    <reaction evidence="32">
        <text>L-ornithine + glyoxylate = 5-amino-2-oxopentanoate + glycine</text>
        <dbReference type="Rhea" id="RHEA:77331"/>
        <dbReference type="ChEBI" id="CHEBI:36655"/>
        <dbReference type="ChEBI" id="CHEBI:46911"/>
        <dbReference type="ChEBI" id="CHEBI:57305"/>
        <dbReference type="ChEBI" id="CHEBI:58802"/>
    </reaction>
</comment>
<evidence type="ECO:0000256" key="24">
    <source>
        <dbReference type="ARBA" id="ARBA00043777"/>
    </source>
</evidence>
<evidence type="ECO:0000256" key="32">
    <source>
        <dbReference type="ARBA" id="ARBA00048264"/>
    </source>
</evidence>
<evidence type="ECO:0000256" key="4">
    <source>
        <dbReference type="ARBA" id="ARBA00011881"/>
    </source>
</evidence>
<comment type="similarity">
    <text evidence="3 39">Belongs to the class-III pyridoxal-phosphate-dependent aminotransferase family.</text>
</comment>
<comment type="catalytic activity">
    <reaction evidence="23">
        <text>N(omega)-methyl-L-arginine + pyruvate = 5-(3-methylguanidino)-2-oxopentanoate + L-alanine</text>
        <dbReference type="Rhea" id="RHEA:77319"/>
        <dbReference type="ChEBI" id="CHEBI:15361"/>
        <dbReference type="ChEBI" id="CHEBI:57972"/>
        <dbReference type="ChEBI" id="CHEBI:114953"/>
        <dbReference type="ChEBI" id="CHEBI:197314"/>
    </reaction>
</comment>